<name>A0ABC8TL93_9AQUA</name>
<feature type="compositionally biased region" description="Basic and acidic residues" evidence="1">
    <location>
        <begin position="7"/>
        <end position="19"/>
    </location>
</feature>
<gene>
    <name evidence="2" type="ORF">ILEXP_LOCUS39705</name>
</gene>
<accession>A0ABC8TL93</accession>
<sequence length="112" mass="12429">MSWSERQIAKPEVTGEKQGKGLARARKTKQIEMKKSKYKIGAWIAHDGGDTVGEGTVGVGVASISTVEDDCMSNTEVDVIKLRHHKKGPWLRKRRAEEEKEEDAPHSSDSVN</sequence>
<feature type="compositionally biased region" description="Basic and acidic residues" evidence="1">
    <location>
        <begin position="95"/>
        <end position="106"/>
    </location>
</feature>
<proteinExistence type="predicted"/>
<evidence type="ECO:0000256" key="1">
    <source>
        <dbReference type="SAM" id="MobiDB-lite"/>
    </source>
</evidence>
<dbReference type="EMBL" id="CAUOFW020005454">
    <property type="protein sequence ID" value="CAK9170220.1"/>
    <property type="molecule type" value="Genomic_DNA"/>
</dbReference>
<evidence type="ECO:0000313" key="3">
    <source>
        <dbReference type="Proteomes" id="UP001642360"/>
    </source>
</evidence>
<organism evidence="2 3">
    <name type="scientific">Ilex paraguariensis</name>
    <name type="common">yerba mate</name>
    <dbReference type="NCBI Taxonomy" id="185542"/>
    <lineage>
        <taxon>Eukaryota</taxon>
        <taxon>Viridiplantae</taxon>
        <taxon>Streptophyta</taxon>
        <taxon>Embryophyta</taxon>
        <taxon>Tracheophyta</taxon>
        <taxon>Spermatophyta</taxon>
        <taxon>Magnoliopsida</taxon>
        <taxon>eudicotyledons</taxon>
        <taxon>Gunneridae</taxon>
        <taxon>Pentapetalae</taxon>
        <taxon>asterids</taxon>
        <taxon>campanulids</taxon>
        <taxon>Aquifoliales</taxon>
        <taxon>Aquifoliaceae</taxon>
        <taxon>Ilex</taxon>
    </lineage>
</organism>
<keyword evidence="3" id="KW-1185">Reference proteome</keyword>
<protein>
    <submittedName>
        <fullName evidence="2">Uncharacterized protein</fullName>
    </submittedName>
</protein>
<dbReference type="AlphaFoldDB" id="A0ABC8TL93"/>
<feature type="region of interest" description="Disordered" evidence="1">
    <location>
        <begin position="1"/>
        <end position="28"/>
    </location>
</feature>
<feature type="compositionally biased region" description="Basic residues" evidence="1">
    <location>
        <begin position="84"/>
        <end position="94"/>
    </location>
</feature>
<reference evidence="2 3" key="1">
    <citation type="submission" date="2024-02" db="EMBL/GenBank/DDBJ databases">
        <authorList>
            <person name="Vignale AGUSTIN F."/>
            <person name="Sosa J E."/>
            <person name="Modenutti C."/>
        </authorList>
    </citation>
    <scope>NUCLEOTIDE SEQUENCE [LARGE SCALE GENOMIC DNA]</scope>
</reference>
<feature type="region of interest" description="Disordered" evidence="1">
    <location>
        <begin position="84"/>
        <end position="112"/>
    </location>
</feature>
<evidence type="ECO:0000313" key="2">
    <source>
        <dbReference type="EMBL" id="CAK9170220.1"/>
    </source>
</evidence>
<comment type="caution">
    <text evidence="2">The sequence shown here is derived from an EMBL/GenBank/DDBJ whole genome shotgun (WGS) entry which is preliminary data.</text>
</comment>
<dbReference type="Proteomes" id="UP001642360">
    <property type="component" value="Unassembled WGS sequence"/>
</dbReference>